<dbReference type="HAMAP" id="MF_00316">
    <property type="entry name" value="MobA"/>
    <property type="match status" value="1"/>
</dbReference>
<sequence length="197" mass="22266">MSDWRTAVAGVILAGGRSSRMGGQDKAQLTLWGKPLWQHVWQRLAPQVHEVSISANRHLEIYQQSQLRVISDTLPDYPGPLAGMLSAFQQIDRSWFAFAACDTPFIPEDYVARLWQQKAQAQAPAVWVRSQHRDHPALSLMHRSLAPQLAEYLASGERRVLHFLRQAGGHAVTFDDDEQAFVNMNTPADLLHYEEKA</sequence>
<dbReference type="GO" id="GO:0005737">
    <property type="term" value="C:cytoplasm"/>
    <property type="evidence" value="ECO:0007669"/>
    <property type="project" value="UniProtKB-SubCell"/>
</dbReference>
<comment type="catalytic activity">
    <reaction evidence="8">
        <text>Mo-molybdopterin + GTP + H(+) = Mo-molybdopterin guanine dinucleotide + diphosphate</text>
        <dbReference type="Rhea" id="RHEA:34243"/>
        <dbReference type="ChEBI" id="CHEBI:15378"/>
        <dbReference type="ChEBI" id="CHEBI:33019"/>
        <dbReference type="ChEBI" id="CHEBI:37565"/>
        <dbReference type="ChEBI" id="CHEBI:71302"/>
        <dbReference type="ChEBI" id="CHEBI:71310"/>
        <dbReference type="EC" id="2.7.7.77"/>
    </reaction>
</comment>
<evidence type="ECO:0000256" key="4">
    <source>
        <dbReference type="ARBA" id="ARBA00022741"/>
    </source>
</evidence>
<dbReference type="Gene3D" id="3.90.550.10">
    <property type="entry name" value="Spore Coat Polysaccharide Biosynthesis Protein SpsA, Chain A"/>
    <property type="match status" value="1"/>
</dbReference>
<dbReference type="NCBIfam" id="TIGR02665">
    <property type="entry name" value="molyb_mobA"/>
    <property type="match status" value="1"/>
</dbReference>
<comment type="subcellular location">
    <subcellularLocation>
        <location evidence="8">Cytoplasm</location>
    </subcellularLocation>
</comment>
<dbReference type="Proteomes" id="UP000319523">
    <property type="component" value="Unassembled WGS sequence"/>
</dbReference>
<comment type="subunit">
    <text evidence="8">Monomer.</text>
</comment>
<keyword evidence="2 8" id="KW-0808">Transferase</keyword>
<feature type="binding site" evidence="8">
    <location>
        <begin position="13"/>
        <end position="15"/>
    </location>
    <ligand>
        <name>GTP</name>
        <dbReference type="ChEBI" id="CHEBI:37565"/>
    </ligand>
</feature>
<evidence type="ECO:0000256" key="5">
    <source>
        <dbReference type="ARBA" id="ARBA00022842"/>
    </source>
</evidence>
<keyword evidence="5 8" id="KW-0460">Magnesium</keyword>
<dbReference type="InterPro" id="IPR025877">
    <property type="entry name" value="MobA-like_NTP_Trfase"/>
</dbReference>
<dbReference type="EMBL" id="VHQI01000013">
    <property type="protein sequence ID" value="TPW40597.1"/>
    <property type="molecule type" value="Genomic_DNA"/>
</dbReference>
<dbReference type="GO" id="GO:0005525">
    <property type="term" value="F:GTP binding"/>
    <property type="evidence" value="ECO:0007669"/>
    <property type="project" value="UniProtKB-UniRule"/>
</dbReference>
<evidence type="ECO:0000256" key="8">
    <source>
        <dbReference type="HAMAP-Rule" id="MF_00316"/>
    </source>
</evidence>
<feature type="binding site" evidence="8">
    <location>
        <position position="102"/>
    </location>
    <ligand>
        <name>Mg(2+)</name>
        <dbReference type="ChEBI" id="CHEBI:18420"/>
    </ligand>
</feature>
<comment type="cofactor">
    <cofactor evidence="8">
        <name>Mg(2+)</name>
        <dbReference type="ChEBI" id="CHEBI:18420"/>
    </cofactor>
</comment>
<evidence type="ECO:0000256" key="3">
    <source>
        <dbReference type="ARBA" id="ARBA00022723"/>
    </source>
</evidence>
<dbReference type="OrthoDB" id="9788394at2"/>
<keyword evidence="10" id="KW-0548">Nucleotidyltransferase</keyword>
<evidence type="ECO:0000256" key="7">
    <source>
        <dbReference type="ARBA" id="ARBA00023150"/>
    </source>
</evidence>
<dbReference type="PANTHER" id="PTHR19136">
    <property type="entry name" value="MOLYBDENUM COFACTOR GUANYLYLTRANSFERASE"/>
    <property type="match status" value="1"/>
</dbReference>
<evidence type="ECO:0000313" key="10">
    <source>
        <dbReference type="EMBL" id="TPW40597.1"/>
    </source>
</evidence>
<name>A0A506V4P1_9GAMM</name>
<comment type="function">
    <text evidence="8">Transfers a GMP moiety from GTP to Mo-molybdopterin (Mo-MPT) cofactor (Moco or molybdenum cofactor) to form Mo-molybdopterin guanine dinucleotide (Mo-MGD) cofactor.</text>
</comment>
<evidence type="ECO:0000313" key="11">
    <source>
        <dbReference type="Proteomes" id="UP000319523"/>
    </source>
</evidence>
<keyword evidence="6 8" id="KW-0342">GTP-binding</keyword>
<comment type="caution">
    <text evidence="10">The sequence shown here is derived from an EMBL/GenBank/DDBJ whole genome shotgun (WGS) entry which is preliminary data.</text>
</comment>
<dbReference type="GO" id="GO:1902758">
    <property type="term" value="P:bis(molybdopterin guanine dinucleotide)molybdenum biosynthetic process"/>
    <property type="evidence" value="ECO:0007669"/>
    <property type="project" value="TreeGrafter"/>
</dbReference>
<dbReference type="InterPro" id="IPR013482">
    <property type="entry name" value="Molybde_CF_guanTrfase"/>
</dbReference>
<dbReference type="RefSeq" id="WP_141177601.1">
    <property type="nucleotide sequence ID" value="NZ_JBHUFX010000001.1"/>
</dbReference>
<dbReference type="AlphaFoldDB" id="A0A506V4P1"/>
<feature type="binding site" evidence="8">
    <location>
        <position position="72"/>
    </location>
    <ligand>
        <name>GTP</name>
        <dbReference type="ChEBI" id="CHEBI:37565"/>
    </ligand>
</feature>
<reference evidence="10 11" key="1">
    <citation type="submission" date="2019-06" db="EMBL/GenBank/DDBJ databases">
        <authorList>
            <person name="Yang Y."/>
        </authorList>
    </citation>
    <scope>NUCLEOTIDE SEQUENCE [LARGE SCALE GENOMIC DNA]</scope>
    <source>
        <strain evidence="10 11">BIT-26</strain>
    </source>
</reference>
<organism evidence="10 11">
    <name type="scientific">Mixta tenebrionis</name>
    <dbReference type="NCBI Taxonomy" id="2562439"/>
    <lineage>
        <taxon>Bacteria</taxon>
        <taxon>Pseudomonadati</taxon>
        <taxon>Pseudomonadota</taxon>
        <taxon>Gammaproteobacteria</taxon>
        <taxon>Enterobacterales</taxon>
        <taxon>Erwiniaceae</taxon>
        <taxon>Mixta</taxon>
    </lineage>
</organism>
<dbReference type="PANTHER" id="PTHR19136:SF81">
    <property type="entry name" value="MOLYBDENUM COFACTOR GUANYLYLTRANSFERASE"/>
    <property type="match status" value="1"/>
</dbReference>
<comment type="domain">
    <text evidence="8">The N-terminal domain determines nucleotide recognition and specific binding, while the C-terminal domain determines the specific binding to the target protein.</text>
</comment>
<dbReference type="Pfam" id="PF12804">
    <property type="entry name" value="NTP_transf_3"/>
    <property type="match status" value="1"/>
</dbReference>
<dbReference type="SUPFAM" id="SSF53448">
    <property type="entry name" value="Nucleotide-diphospho-sugar transferases"/>
    <property type="match status" value="1"/>
</dbReference>
<dbReference type="GO" id="GO:0046872">
    <property type="term" value="F:metal ion binding"/>
    <property type="evidence" value="ECO:0007669"/>
    <property type="project" value="UniProtKB-KW"/>
</dbReference>
<keyword evidence="3 8" id="KW-0479">Metal-binding</keyword>
<keyword evidence="7 8" id="KW-0501">Molybdenum cofactor biosynthesis</keyword>
<feature type="domain" description="MobA-like NTP transferase" evidence="9">
    <location>
        <begin position="10"/>
        <end position="163"/>
    </location>
</feature>
<keyword evidence="1 8" id="KW-0963">Cytoplasm</keyword>
<feature type="binding site" evidence="8">
    <location>
        <position position="102"/>
    </location>
    <ligand>
        <name>GTP</name>
        <dbReference type="ChEBI" id="CHEBI:37565"/>
    </ligand>
</feature>
<feature type="binding site" evidence="8">
    <location>
        <position position="26"/>
    </location>
    <ligand>
        <name>GTP</name>
        <dbReference type="ChEBI" id="CHEBI:37565"/>
    </ligand>
</feature>
<evidence type="ECO:0000259" key="9">
    <source>
        <dbReference type="Pfam" id="PF12804"/>
    </source>
</evidence>
<evidence type="ECO:0000256" key="1">
    <source>
        <dbReference type="ARBA" id="ARBA00022490"/>
    </source>
</evidence>
<dbReference type="EC" id="2.7.7.77" evidence="8"/>
<keyword evidence="4 8" id="KW-0547">Nucleotide-binding</keyword>
<comment type="similarity">
    <text evidence="8">Belongs to the MobA family.</text>
</comment>
<accession>A0A506V4P1</accession>
<gene>
    <name evidence="8 10" type="primary">mobA</name>
    <name evidence="10" type="ORF">FKM52_18340</name>
</gene>
<dbReference type="CDD" id="cd02503">
    <property type="entry name" value="MobA"/>
    <property type="match status" value="1"/>
</dbReference>
<proteinExistence type="inferred from homology"/>
<evidence type="ECO:0000256" key="2">
    <source>
        <dbReference type="ARBA" id="ARBA00022679"/>
    </source>
</evidence>
<dbReference type="GO" id="GO:0061603">
    <property type="term" value="F:molybdenum cofactor guanylyltransferase activity"/>
    <property type="evidence" value="ECO:0007669"/>
    <property type="project" value="UniProtKB-EC"/>
</dbReference>
<dbReference type="InterPro" id="IPR029044">
    <property type="entry name" value="Nucleotide-diphossugar_trans"/>
</dbReference>
<protein>
    <recommendedName>
        <fullName evidence="8">Molybdenum cofactor guanylyltransferase</fullName>
        <shortName evidence="8">MoCo guanylyltransferase</shortName>
        <ecNumber evidence="8">2.7.7.77</ecNumber>
    </recommendedName>
    <alternativeName>
        <fullName evidence="8">GTP:molybdopterin guanylyltransferase</fullName>
    </alternativeName>
    <alternativeName>
        <fullName evidence="8">Mo-MPT guanylyltransferase</fullName>
    </alternativeName>
    <alternativeName>
        <fullName evidence="8">Molybdopterin guanylyltransferase</fullName>
    </alternativeName>
    <alternativeName>
        <fullName evidence="8">Molybdopterin-guanine dinucleotide synthase</fullName>
        <shortName evidence="8">MGD synthase</shortName>
    </alternativeName>
</protein>
<comment type="caution">
    <text evidence="8">Lacks conserved residue(s) required for the propagation of feature annotation.</text>
</comment>
<evidence type="ECO:0000256" key="6">
    <source>
        <dbReference type="ARBA" id="ARBA00023134"/>
    </source>
</evidence>
<keyword evidence="11" id="KW-1185">Reference proteome</keyword>